<evidence type="ECO:0000256" key="4">
    <source>
        <dbReference type="ARBA" id="ARBA00022759"/>
    </source>
</evidence>
<sequence>MRTLRDAGLTANPKKCKIGWQETTYLGYQLGRGLIRPLVGKVEAIQNYPAPTTKKKVRQFLGLAGYYRRFVPQFATLAAPLTALLTKDRPQRVTWTAECEAAFQNLKAALCSEPVLFSPDFSRPFIVQTDASDYGLGAVLSQEVDGEEHPVLYISRKLFPRERSYAVIEKEALAIKWAIEALRYYLLGDSFILFTDHAPLQWLHQMRDTNSRIMRWYLSLQPYVFTVKHRAGRDNANADALSRIEKEQKPSPGNRELDLRGEECRGVEWPPSEPEAEETLWEPFWGQPSSAPSPDRKSKGGARTIRRLPGSSVRGQPPREPEAWLELLPGG</sequence>
<evidence type="ECO:0000256" key="1">
    <source>
        <dbReference type="ARBA" id="ARBA00022679"/>
    </source>
</evidence>
<dbReference type="OMA" id="RIMTIRY"/>
<evidence type="ECO:0000256" key="2">
    <source>
        <dbReference type="ARBA" id="ARBA00022695"/>
    </source>
</evidence>
<dbReference type="Proteomes" id="UP000007267">
    <property type="component" value="Unassembled WGS sequence"/>
</dbReference>
<reference evidence="9" key="3">
    <citation type="submission" date="2025-08" db="UniProtKB">
        <authorList>
            <consortium name="Ensembl"/>
        </authorList>
    </citation>
    <scope>IDENTIFICATION</scope>
</reference>
<evidence type="ECO:0000256" key="5">
    <source>
        <dbReference type="ARBA" id="ARBA00022801"/>
    </source>
</evidence>
<dbReference type="PANTHER" id="PTHR34072:SF52">
    <property type="entry name" value="RIBONUCLEASE H"/>
    <property type="match status" value="1"/>
</dbReference>
<evidence type="ECO:0000313" key="9">
    <source>
        <dbReference type="Ensembl" id="ENSPSIP00000000889.1"/>
    </source>
</evidence>
<proteinExistence type="predicted"/>
<dbReference type="FunFam" id="3.10.20.370:FF:000001">
    <property type="entry name" value="Retrovirus-related Pol polyprotein from transposon 17.6-like protein"/>
    <property type="match status" value="1"/>
</dbReference>
<reference evidence="10" key="1">
    <citation type="submission" date="2011-10" db="EMBL/GenBank/DDBJ databases">
        <authorList>
            <consortium name="Soft-shell Turtle Genome Consortium"/>
        </authorList>
    </citation>
    <scope>NUCLEOTIDE SEQUENCE [LARGE SCALE GENOMIC DNA]</scope>
    <source>
        <strain evidence="10">Daiwa-1</strain>
    </source>
</reference>
<dbReference type="STRING" id="13735.ENSPSIP00000000889"/>
<dbReference type="GO" id="GO:0004519">
    <property type="term" value="F:endonuclease activity"/>
    <property type="evidence" value="ECO:0007669"/>
    <property type="project" value="UniProtKB-KW"/>
</dbReference>
<dbReference type="InterPro" id="IPR043128">
    <property type="entry name" value="Rev_trsase/Diguanyl_cyclase"/>
</dbReference>
<name>K7EYM9_PELSI</name>
<dbReference type="FunFam" id="3.30.70.270:FF:000020">
    <property type="entry name" value="Transposon Tf2-6 polyprotein-like Protein"/>
    <property type="match status" value="1"/>
</dbReference>
<keyword evidence="5" id="KW-0378">Hydrolase</keyword>
<organism evidence="9 10">
    <name type="scientific">Pelodiscus sinensis</name>
    <name type="common">Chinese softshell turtle</name>
    <name type="synonym">Trionyx sinensis</name>
    <dbReference type="NCBI Taxonomy" id="13735"/>
    <lineage>
        <taxon>Eukaryota</taxon>
        <taxon>Metazoa</taxon>
        <taxon>Chordata</taxon>
        <taxon>Craniata</taxon>
        <taxon>Vertebrata</taxon>
        <taxon>Euteleostomi</taxon>
        <taxon>Archelosauria</taxon>
        <taxon>Testudinata</taxon>
        <taxon>Testudines</taxon>
        <taxon>Cryptodira</taxon>
        <taxon>Trionychia</taxon>
        <taxon>Trionychidae</taxon>
        <taxon>Pelodiscus</taxon>
    </lineage>
</organism>
<dbReference type="InterPro" id="IPR041373">
    <property type="entry name" value="RT_RNaseH"/>
</dbReference>
<dbReference type="SUPFAM" id="SSF56672">
    <property type="entry name" value="DNA/RNA polymerases"/>
    <property type="match status" value="1"/>
</dbReference>
<keyword evidence="6" id="KW-0695">RNA-directed DNA polymerase</keyword>
<keyword evidence="2" id="KW-0548">Nucleotidyltransferase</keyword>
<keyword evidence="10" id="KW-1185">Reference proteome</keyword>
<evidence type="ECO:0000313" key="10">
    <source>
        <dbReference type="Proteomes" id="UP000007267"/>
    </source>
</evidence>
<feature type="region of interest" description="Disordered" evidence="7">
    <location>
        <begin position="246"/>
        <end position="331"/>
    </location>
</feature>
<dbReference type="Ensembl" id="ENSPSIT00000000889.1">
    <property type="protein sequence ID" value="ENSPSIP00000000889.1"/>
    <property type="gene ID" value="ENSPSIG00000000889.1"/>
</dbReference>
<reference evidence="10" key="2">
    <citation type="journal article" date="2013" name="Nat. Genet.">
        <title>The draft genomes of soft-shell turtle and green sea turtle yield insights into the development and evolution of the turtle-specific body plan.</title>
        <authorList>
            <person name="Wang Z."/>
            <person name="Pascual-Anaya J."/>
            <person name="Zadissa A."/>
            <person name="Li W."/>
            <person name="Niimura Y."/>
            <person name="Huang Z."/>
            <person name="Li C."/>
            <person name="White S."/>
            <person name="Xiong Z."/>
            <person name="Fang D."/>
            <person name="Wang B."/>
            <person name="Ming Y."/>
            <person name="Chen Y."/>
            <person name="Zheng Y."/>
            <person name="Kuraku S."/>
            <person name="Pignatelli M."/>
            <person name="Herrero J."/>
            <person name="Beal K."/>
            <person name="Nozawa M."/>
            <person name="Li Q."/>
            <person name="Wang J."/>
            <person name="Zhang H."/>
            <person name="Yu L."/>
            <person name="Shigenobu S."/>
            <person name="Wang J."/>
            <person name="Liu J."/>
            <person name="Flicek P."/>
            <person name="Searle S."/>
            <person name="Wang J."/>
            <person name="Kuratani S."/>
            <person name="Yin Y."/>
            <person name="Aken B."/>
            <person name="Zhang G."/>
            <person name="Irie N."/>
        </authorList>
    </citation>
    <scope>NUCLEOTIDE SEQUENCE [LARGE SCALE GENOMIC DNA]</scope>
    <source>
        <strain evidence="10">Daiwa-1</strain>
    </source>
</reference>
<feature type="domain" description="Reverse transcriptase RNase H-like" evidence="8">
    <location>
        <begin position="120"/>
        <end position="223"/>
    </location>
</feature>
<dbReference type="GeneTree" id="ENSGT01100000263500"/>
<dbReference type="GO" id="GO:0016787">
    <property type="term" value="F:hydrolase activity"/>
    <property type="evidence" value="ECO:0007669"/>
    <property type="project" value="UniProtKB-KW"/>
</dbReference>
<dbReference type="EMBL" id="AGCU01052077">
    <property type="status" value="NOT_ANNOTATED_CDS"/>
    <property type="molecule type" value="Genomic_DNA"/>
</dbReference>
<dbReference type="CDD" id="cd09274">
    <property type="entry name" value="RNase_HI_RT_Ty3"/>
    <property type="match status" value="1"/>
</dbReference>
<dbReference type="HOGENOM" id="CLU_000384_33_3_1"/>
<evidence type="ECO:0000256" key="6">
    <source>
        <dbReference type="ARBA" id="ARBA00022918"/>
    </source>
</evidence>
<dbReference type="eggNOG" id="KOG0017">
    <property type="taxonomic scope" value="Eukaryota"/>
</dbReference>
<dbReference type="Pfam" id="PF17917">
    <property type="entry name" value="RT_RNaseH"/>
    <property type="match status" value="1"/>
</dbReference>
<evidence type="ECO:0000256" key="7">
    <source>
        <dbReference type="SAM" id="MobiDB-lite"/>
    </source>
</evidence>
<protein>
    <recommendedName>
        <fullName evidence="8">Reverse transcriptase RNase H-like domain-containing protein</fullName>
    </recommendedName>
</protein>
<keyword evidence="1" id="KW-0808">Transferase</keyword>
<dbReference type="PANTHER" id="PTHR34072">
    <property type="entry name" value="ENZYMATIC POLYPROTEIN-RELATED"/>
    <property type="match status" value="1"/>
</dbReference>
<dbReference type="Gene3D" id="3.30.70.270">
    <property type="match status" value="2"/>
</dbReference>
<dbReference type="GO" id="GO:0003964">
    <property type="term" value="F:RNA-directed DNA polymerase activity"/>
    <property type="evidence" value="ECO:0007669"/>
    <property type="project" value="UniProtKB-KW"/>
</dbReference>
<accession>K7EYM9</accession>
<dbReference type="AlphaFoldDB" id="K7EYM9"/>
<evidence type="ECO:0000259" key="8">
    <source>
        <dbReference type="Pfam" id="PF17917"/>
    </source>
</evidence>
<keyword evidence="4" id="KW-0255">Endonuclease</keyword>
<dbReference type="InterPro" id="IPR043502">
    <property type="entry name" value="DNA/RNA_pol_sf"/>
</dbReference>
<feature type="compositionally biased region" description="Basic and acidic residues" evidence="7">
    <location>
        <begin position="246"/>
        <end position="266"/>
    </location>
</feature>
<evidence type="ECO:0000256" key="3">
    <source>
        <dbReference type="ARBA" id="ARBA00022722"/>
    </source>
</evidence>
<reference evidence="9" key="4">
    <citation type="submission" date="2025-09" db="UniProtKB">
        <authorList>
            <consortium name="Ensembl"/>
        </authorList>
    </citation>
    <scope>IDENTIFICATION</scope>
</reference>
<keyword evidence="3" id="KW-0540">Nuclease</keyword>